<keyword evidence="2" id="KW-0808">Transferase</keyword>
<gene>
    <name evidence="2" type="ORF">ETU37_03285</name>
</gene>
<dbReference type="InterPro" id="IPR013216">
    <property type="entry name" value="Methyltransf_11"/>
</dbReference>
<dbReference type="Gene3D" id="3.40.50.150">
    <property type="entry name" value="Vaccinia Virus protein VP39"/>
    <property type="match status" value="1"/>
</dbReference>
<dbReference type="EMBL" id="SDPU01000010">
    <property type="protein sequence ID" value="RYU14641.1"/>
    <property type="molecule type" value="Genomic_DNA"/>
</dbReference>
<accession>A0A4Q5J9S9</accession>
<keyword evidence="3" id="KW-1185">Reference proteome</keyword>
<organism evidence="2 3">
    <name type="scientific">Nocardioides iriomotensis</name>
    <dbReference type="NCBI Taxonomy" id="715784"/>
    <lineage>
        <taxon>Bacteria</taxon>
        <taxon>Bacillati</taxon>
        <taxon>Actinomycetota</taxon>
        <taxon>Actinomycetes</taxon>
        <taxon>Propionibacteriales</taxon>
        <taxon>Nocardioidaceae</taxon>
        <taxon>Nocardioides</taxon>
    </lineage>
</organism>
<protein>
    <submittedName>
        <fullName evidence="2">Class I SAM-dependent methyltransferase</fullName>
    </submittedName>
</protein>
<dbReference type="Proteomes" id="UP000291189">
    <property type="component" value="Unassembled WGS sequence"/>
</dbReference>
<dbReference type="SUPFAM" id="SSF53335">
    <property type="entry name" value="S-adenosyl-L-methionine-dependent methyltransferases"/>
    <property type="match status" value="1"/>
</dbReference>
<dbReference type="OrthoDB" id="65624at2"/>
<dbReference type="AlphaFoldDB" id="A0A4Q5J9S9"/>
<dbReference type="GO" id="GO:0032259">
    <property type="term" value="P:methylation"/>
    <property type="evidence" value="ECO:0007669"/>
    <property type="project" value="UniProtKB-KW"/>
</dbReference>
<dbReference type="CDD" id="cd02440">
    <property type="entry name" value="AdoMet_MTases"/>
    <property type="match status" value="1"/>
</dbReference>
<dbReference type="GO" id="GO:0008757">
    <property type="term" value="F:S-adenosylmethionine-dependent methyltransferase activity"/>
    <property type="evidence" value="ECO:0007669"/>
    <property type="project" value="InterPro"/>
</dbReference>
<dbReference type="PANTHER" id="PTHR43591:SF24">
    <property type="entry name" value="2-METHOXY-6-POLYPRENYL-1,4-BENZOQUINOL METHYLASE, MITOCHONDRIAL"/>
    <property type="match status" value="1"/>
</dbReference>
<feature type="domain" description="Methyltransferase type 11" evidence="1">
    <location>
        <begin position="35"/>
        <end position="126"/>
    </location>
</feature>
<name>A0A4Q5J9S9_9ACTN</name>
<keyword evidence="2" id="KW-0489">Methyltransferase</keyword>
<dbReference type="InterPro" id="IPR029063">
    <property type="entry name" value="SAM-dependent_MTases_sf"/>
</dbReference>
<sequence length="175" mass="18351">MSYEHSDLQRLLFDPVHATVVAELGRHVVDRSAVVDVGCGTGRLLRRLDGVFATSVGVDPASGMLVAARRLGTRAGLVRAGAERLPLGDRSFSLVTTTLSARHWSDVNAGLAELARVLAPGGLVVVGEARTGRTPFVDAAVAGRHGLDVVACVPAPVRGPVPPADVVTLRRTPRR</sequence>
<proteinExistence type="predicted"/>
<dbReference type="PANTHER" id="PTHR43591">
    <property type="entry name" value="METHYLTRANSFERASE"/>
    <property type="match status" value="1"/>
</dbReference>
<evidence type="ECO:0000313" key="2">
    <source>
        <dbReference type="EMBL" id="RYU14641.1"/>
    </source>
</evidence>
<evidence type="ECO:0000313" key="3">
    <source>
        <dbReference type="Proteomes" id="UP000291189"/>
    </source>
</evidence>
<reference evidence="2 3" key="1">
    <citation type="submission" date="2019-01" db="EMBL/GenBank/DDBJ databases">
        <title>Nocardioides guangzhouensis sp. nov., an actinobacterium isolated from soil.</title>
        <authorList>
            <person name="Fu Y."/>
            <person name="Cai Y."/>
            <person name="Lin Z."/>
            <person name="Chen P."/>
        </authorList>
    </citation>
    <scope>NUCLEOTIDE SEQUENCE [LARGE SCALE GENOMIC DNA]</scope>
    <source>
        <strain evidence="2 3">NBRC 105384</strain>
    </source>
</reference>
<comment type="caution">
    <text evidence="2">The sequence shown here is derived from an EMBL/GenBank/DDBJ whole genome shotgun (WGS) entry which is preliminary data.</text>
</comment>
<evidence type="ECO:0000259" key="1">
    <source>
        <dbReference type="Pfam" id="PF08241"/>
    </source>
</evidence>
<dbReference type="Pfam" id="PF08241">
    <property type="entry name" value="Methyltransf_11"/>
    <property type="match status" value="1"/>
</dbReference>